<dbReference type="InterPro" id="IPR036812">
    <property type="entry name" value="NAD(P)_OxRdtase_dom_sf"/>
</dbReference>
<accession>A0A4Q9PI82</accession>
<dbReference type="InterPro" id="IPR050523">
    <property type="entry name" value="AKR_Detox_Biosynth"/>
</dbReference>
<dbReference type="Proteomes" id="UP000292082">
    <property type="component" value="Unassembled WGS sequence"/>
</dbReference>
<evidence type="ECO:0000256" key="1">
    <source>
        <dbReference type="ARBA" id="ARBA00023002"/>
    </source>
</evidence>
<proteinExistence type="predicted"/>
<keyword evidence="4" id="KW-1185">Reference proteome</keyword>
<organism evidence="3 4">
    <name type="scientific">Dichomitus squalens</name>
    <dbReference type="NCBI Taxonomy" id="114155"/>
    <lineage>
        <taxon>Eukaryota</taxon>
        <taxon>Fungi</taxon>
        <taxon>Dikarya</taxon>
        <taxon>Basidiomycota</taxon>
        <taxon>Agaricomycotina</taxon>
        <taxon>Agaricomycetes</taxon>
        <taxon>Polyporales</taxon>
        <taxon>Polyporaceae</taxon>
        <taxon>Dichomitus</taxon>
    </lineage>
</organism>
<reference evidence="3 4" key="1">
    <citation type="submission" date="2019-01" db="EMBL/GenBank/DDBJ databases">
        <title>Draft genome sequences of three monokaryotic isolates of the white-rot basidiomycete fungus Dichomitus squalens.</title>
        <authorList>
            <consortium name="DOE Joint Genome Institute"/>
            <person name="Lopez S.C."/>
            <person name="Andreopoulos B."/>
            <person name="Pangilinan J."/>
            <person name="Lipzen A."/>
            <person name="Riley R."/>
            <person name="Ahrendt S."/>
            <person name="Ng V."/>
            <person name="Barry K."/>
            <person name="Daum C."/>
            <person name="Grigoriev I.V."/>
            <person name="Hilden K.S."/>
            <person name="Makela M.R."/>
            <person name="de Vries R.P."/>
        </authorList>
    </citation>
    <scope>NUCLEOTIDE SEQUENCE [LARGE SCALE GENOMIC DNA]</scope>
    <source>
        <strain evidence="3 4">CBS 464.89</strain>
    </source>
</reference>
<gene>
    <name evidence="3" type="ORF">BD310DRAFT_829246</name>
</gene>
<dbReference type="InterPro" id="IPR023210">
    <property type="entry name" value="NADP_OxRdtase_dom"/>
</dbReference>
<dbReference type="EMBL" id="ML145203">
    <property type="protein sequence ID" value="TBU53857.1"/>
    <property type="molecule type" value="Genomic_DNA"/>
</dbReference>
<dbReference type="PANTHER" id="PTHR43364">
    <property type="entry name" value="NADH-SPECIFIC METHYLGLYOXAL REDUCTASE-RELATED"/>
    <property type="match status" value="1"/>
</dbReference>
<dbReference type="Gene3D" id="3.20.20.100">
    <property type="entry name" value="NADP-dependent oxidoreductase domain"/>
    <property type="match status" value="1"/>
</dbReference>
<dbReference type="SUPFAM" id="SSF51430">
    <property type="entry name" value="NAD(P)-linked oxidoreductase"/>
    <property type="match status" value="1"/>
</dbReference>
<protein>
    <submittedName>
        <fullName evidence="3">NADP-dependent oxidoreductase domain-containing protein</fullName>
    </submittedName>
</protein>
<keyword evidence="1" id="KW-0560">Oxidoreductase</keyword>
<sequence>HRFDYDTPIEETVARTQALHVIVKAIYVRNIGMSPCWPYQYHAINQHITPFVSVQNHYSSLYRDEEREMFPTLKHFDADSIPWSPLGRGLLARHIDGKTLRPKTDGAKLVYAGLFPFYDISILPTLLSRVEELAEKGVSMAQISTAWIMNKPGITAPIIGTTSPRNLADILGALDVQLTKDGMKHLEDPYQSLKVLGHARCFDVIPP</sequence>
<evidence type="ECO:0000313" key="4">
    <source>
        <dbReference type="Proteomes" id="UP000292082"/>
    </source>
</evidence>
<dbReference type="AlphaFoldDB" id="A0A4Q9PI82"/>
<evidence type="ECO:0000313" key="3">
    <source>
        <dbReference type="EMBL" id="TBU53857.1"/>
    </source>
</evidence>
<dbReference type="PANTHER" id="PTHR43364:SF4">
    <property type="entry name" value="NAD(P)-LINKED OXIDOREDUCTASE SUPERFAMILY PROTEIN"/>
    <property type="match status" value="1"/>
</dbReference>
<evidence type="ECO:0000259" key="2">
    <source>
        <dbReference type="Pfam" id="PF00248"/>
    </source>
</evidence>
<dbReference type="GO" id="GO:0016491">
    <property type="term" value="F:oxidoreductase activity"/>
    <property type="evidence" value="ECO:0007669"/>
    <property type="project" value="UniProtKB-KW"/>
</dbReference>
<dbReference type="Pfam" id="PF00248">
    <property type="entry name" value="Aldo_ket_red"/>
    <property type="match status" value="1"/>
</dbReference>
<feature type="domain" description="NADP-dependent oxidoreductase" evidence="2">
    <location>
        <begin position="1"/>
        <end position="187"/>
    </location>
</feature>
<name>A0A4Q9PI82_9APHY</name>
<feature type="non-terminal residue" evidence="3">
    <location>
        <position position="1"/>
    </location>
</feature>